<dbReference type="EMBL" id="JAZHPM010000011">
    <property type="protein sequence ID" value="MEF2292020.1"/>
    <property type="molecule type" value="Genomic_DNA"/>
</dbReference>
<evidence type="ECO:0000313" key="4">
    <source>
        <dbReference type="Proteomes" id="UP001356080"/>
    </source>
</evidence>
<feature type="region of interest" description="Disordered" evidence="1">
    <location>
        <begin position="31"/>
        <end position="108"/>
    </location>
</feature>
<protein>
    <submittedName>
        <fullName evidence="3">Uncharacterized protein</fullName>
    </submittedName>
</protein>
<sequence>MEGLFEAIFSNGFIILAAIAGVIGFFKDSFSKDTDTENERRKKPNKPAPPFGGGATKPASQPTKRPERVGGSISTASASEQKQQQMEQLAEQMGADLQEPLEDLAQQVQSVQSQRQATEGHLQKQKMKRQVANNFTREGLINGIIMSEVLGKPRGKKPYRSAVSEQIKMKQINELKR</sequence>
<accession>A0ABU7VG27</accession>
<feature type="compositionally biased region" description="Low complexity" evidence="1">
    <location>
        <begin position="76"/>
        <end position="93"/>
    </location>
</feature>
<reference evidence="3 4" key="1">
    <citation type="submission" date="2024-01" db="EMBL/GenBank/DDBJ databases">
        <title>Survival strategy associated with biotechnological potential of Virgibacillus dokdonensis T4.6 isolated from salt-fermented shrimp paste.</title>
        <authorList>
            <person name="Doan T.V."/>
            <person name="Quach N.T."/>
            <person name="Phi Q.-T."/>
        </authorList>
    </citation>
    <scope>NUCLEOTIDE SEQUENCE [LARGE SCALE GENOMIC DNA]</scope>
    <source>
        <strain evidence="3 4">T4.6</strain>
    </source>
</reference>
<gene>
    <name evidence="3" type="ORF">V2W34_08310</name>
</gene>
<feature type="transmembrane region" description="Helical" evidence="2">
    <location>
        <begin position="7"/>
        <end position="26"/>
    </location>
</feature>
<evidence type="ECO:0000313" key="3">
    <source>
        <dbReference type="EMBL" id="MEF2292020.1"/>
    </source>
</evidence>
<keyword evidence="2" id="KW-0812">Transmembrane</keyword>
<keyword evidence="2" id="KW-0472">Membrane</keyword>
<organism evidence="3 4">
    <name type="scientific">Virgibacillus dokdonensis</name>
    <dbReference type="NCBI Taxonomy" id="302167"/>
    <lineage>
        <taxon>Bacteria</taxon>
        <taxon>Bacillati</taxon>
        <taxon>Bacillota</taxon>
        <taxon>Bacilli</taxon>
        <taxon>Bacillales</taxon>
        <taxon>Bacillaceae</taxon>
        <taxon>Virgibacillus</taxon>
    </lineage>
</organism>
<dbReference type="Proteomes" id="UP001356080">
    <property type="component" value="Unassembled WGS sequence"/>
</dbReference>
<name>A0ABU7VG27_9BACI</name>
<comment type="caution">
    <text evidence="3">The sequence shown here is derived from an EMBL/GenBank/DDBJ whole genome shotgun (WGS) entry which is preliminary data.</text>
</comment>
<keyword evidence="2" id="KW-1133">Transmembrane helix</keyword>
<feature type="compositionally biased region" description="Basic and acidic residues" evidence="1">
    <location>
        <begin position="31"/>
        <end position="40"/>
    </location>
</feature>
<dbReference type="RefSeq" id="WP_331805299.1">
    <property type="nucleotide sequence ID" value="NZ_JAZHPM010000011.1"/>
</dbReference>
<evidence type="ECO:0000256" key="2">
    <source>
        <dbReference type="SAM" id="Phobius"/>
    </source>
</evidence>
<keyword evidence="4" id="KW-1185">Reference proteome</keyword>
<evidence type="ECO:0000256" key="1">
    <source>
        <dbReference type="SAM" id="MobiDB-lite"/>
    </source>
</evidence>
<proteinExistence type="predicted"/>